<dbReference type="AlphaFoldDB" id="A0A941GMU0"/>
<dbReference type="Proteomes" id="UP000767446">
    <property type="component" value="Unassembled WGS sequence"/>
</dbReference>
<reference evidence="1" key="1">
    <citation type="submission" date="2021-02" db="EMBL/GenBank/DDBJ databases">
        <title>Metagenome analyses of Stigonema ocellatum DSM 106950, Chlorogloea purpurea SAG 13.99 and Gomphosphaeria aponina DSM 107014.</title>
        <authorList>
            <person name="Marter P."/>
            <person name="Huang S."/>
        </authorList>
    </citation>
    <scope>NUCLEOTIDE SEQUENCE</scope>
    <source>
        <strain evidence="1">JP213</strain>
    </source>
</reference>
<dbReference type="EMBL" id="JADQBC010000001">
    <property type="protein sequence ID" value="MBR8826355.1"/>
    <property type="molecule type" value="Genomic_DNA"/>
</dbReference>
<organism evidence="1 2">
    <name type="scientific">Gomphosphaeria aponina SAG 52.96 = DSM 107014</name>
    <dbReference type="NCBI Taxonomy" id="1521640"/>
    <lineage>
        <taxon>Bacteria</taxon>
        <taxon>Bacillati</taxon>
        <taxon>Cyanobacteriota</taxon>
        <taxon>Cyanophyceae</taxon>
        <taxon>Oscillatoriophycideae</taxon>
        <taxon>Chroococcales</taxon>
        <taxon>Gomphosphaeriaceae</taxon>
        <taxon>Gomphosphaeria</taxon>
    </lineage>
</organism>
<gene>
    <name evidence="1" type="ORF">DSM107014_00375</name>
</gene>
<accession>A0A941GMU0</accession>
<protein>
    <submittedName>
        <fullName evidence="1">Uncharacterized protein</fullName>
    </submittedName>
</protein>
<evidence type="ECO:0000313" key="1">
    <source>
        <dbReference type="EMBL" id="MBR8826355.1"/>
    </source>
</evidence>
<comment type="caution">
    <text evidence="1">The sequence shown here is derived from an EMBL/GenBank/DDBJ whole genome shotgun (WGS) entry which is preliminary data.</text>
</comment>
<evidence type="ECO:0000313" key="2">
    <source>
        <dbReference type="Proteomes" id="UP000767446"/>
    </source>
</evidence>
<proteinExistence type="predicted"/>
<name>A0A941GMU0_9CHRO</name>
<sequence>MNQNAHQPRPGDVVLGNQLPQPINAAVLGGLAGVKQRLKLVSDGDETIMYLLLEALNYGAAGEDFVFHFLTTSSGRIGLKAYDLLWRWGDLATKQEMVKYFCGMAEEIELVII</sequence>